<dbReference type="Proteomes" id="UP000078200">
    <property type="component" value="Unassembled WGS sequence"/>
</dbReference>
<reference evidence="1" key="1">
    <citation type="submission" date="2020-05" db="UniProtKB">
        <authorList>
            <consortium name="EnsemblMetazoa"/>
        </authorList>
    </citation>
    <scope>IDENTIFICATION</scope>
    <source>
        <strain evidence="1">TTRI</strain>
    </source>
</reference>
<accession>A0A1A9VQX6</accession>
<evidence type="ECO:0000313" key="1">
    <source>
        <dbReference type="EnsemblMetazoa" id="GAUT044756-PA"/>
    </source>
</evidence>
<organism evidence="1 2">
    <name type="scientific">Glossina austeni</name>
    <name type="common">Savannah tsetse fly</name>
    <dbReference type="NCBI Taxonomy" id="7395"/>
    <lineage>
        <taxon>Eukaryota</taxon>
        <taxon>Metazoa</taxon>
        <taxon>Ecdysozoa</taxon>
        <taxon>Arthropoda</taxon>
        <taxon>Hexapoda</taxon>
        <taxon>Insecta</taxon>
        <taxon>Pterygota</taxon>
        <taxon>Neoptera</taxon>
        <taxon>Endopterygota</taxon>
        <taxon>Diptera</taxon>
        <taxon>Brachycera</taxon>
        <taxon>Muscomorpha</taxon>
        <taxon>Hippoboscoidea</taxon>
        <taxon>Glossinidae</taxon>
        <taxon>Glossina</taxon>
    </lineage>
</organism>
<protein>
    <submittedName>
        <fullName evidence="1">Uncharacterized protein</fullName>
    </submittedName>
</protein>
<sequence length="150" mass="17507">MINVLQRKSRALTTKNCVTVLLLQCETNVNNHQHQHQHHHHTAAGCNEDYFKLKWFLIIAINFVLASKISFLISQFDYCQGLVCLCPYILPDNYNKKGENLNRRTRKDLGRRKEDLENELCDQYLKTGTVLVINPNKEKDKVLLLKNPFP</sequence>
<keyword evidence="2" id="KW-1185">Reference proteome</keyword>
<dbReference type="AlphaFoldDB" id="A0A1A9VQX6"/>
<dbReference type="VEuPathDB" id="VectorBase:GAUT044756"/>
<name>A0A1A9VQX6_GLOAU</name>
<proteinExistence type="predicted"/>
<evidence type="ECO:0000313" key="2">
    <source>
        <dbReference type="Proteomes" id="UP000078200"/>
    </source>
</evidence>
<dbReference type="EnsemblMetazoa" id="GAUT044756-RA">
    <property type="protein sequence ID" value="GAUT044756-PA"/>
    <property type="gene ID" value="GAUT044756"/>
</dbReference>